<dbReference type="AlphaFoldDB" id="A0A1Y2BIN4"/>
<feature type="region of interest" description="Disordered" evidence="1">
    <location>
        <begin position="518"/>
        <end position="553"/>
    </location>
</feature>
<feature type="region of interest" description="Disordered" evidence="1">
    <location>
        <begin position="878"/>
        <end position="923"/>
    </location>
</feature>
<feature type="compositionally biased region" description="Polar residues" evidence="1">
    <location>
        <begin position="1"/>
        <end position="12"/>
    </location>
</feature>
<feature type="region of interest" description="Disordered" evidence="1">
    <location>
        <begin position="732"/>
        <end position="827"/>
    </location>
</feature>
<sequence>MAPSVFSSRPLETTTTVSRPSPSRSRSRIKTISTFLSNQFASGSATASPSSTQPGPPPQPSEPMPYHPPKAEILLPGSGASPFRVFISDGLPSTLSSIPDHGMGGISGLPGSHRGLAALLGEAEQPQWRELPTLASAIHLSHEPPTSTTFGPTQPLPMPIVKQSGQGSAIPRSSSNSSNVSKLSINKKAMKRTASRESVNQKSSLPRRMSRRLSFDSVRIFSSTSSKRNSQRGVSEESLSPEKVSPMVHKPNPLAMPNVGMRTWRSKFVVGNNKGGLLAAAKADLAARQAAKEKEKERGKGEYMGSLRGPWISPAGNTSFSERVSVEKMFEKRTLSRLPIPLLVDPAIAIASGKEIPKSSSCEVRHSLPSKEESSQLDLPGSDPTHLRLTANNVEQTPMTLTRYGMLGIPSTSRISLALSPAVDDISIVDPSHSPLHPPSPTLPLENSSSPALPPQQLSSPSRPLQHSSSPTLPLDHTSSPTRPPAAAVNDSTVNRQTSLSELKEAFTRMRDLSGVDISSITGSVPGSRSTSGEHPTVKDENDNTGSSEVDGIATIRLKSQRPSLDLEVLDKPQRPSLDLGLLDKGLKAVVDQSITAAQSTSTILALVNSKESISQSSSTSSGMMTCQTSVPAGEGELSRAHSGRSFHTAVDDPIPPLPRSRSKSTHDLASIASAKNLVEELEKTQGPGWYSTEKPRRGGRMRIVDGPISHAEEEEEEKRLAVLERLAKSSTLPTRSRFDDVPRPPSPTSPTAGLARRRPELGIEKRARPMTSMDFRPRLSTQHTRNHQSLSEWKASPRSRGITHGPRQSQIGGTAWDEQASPRRGTGIVLRRPSLLRARGEIDTITPSHHGPFISCKISPDIARRASFLNRQTQTNDAFSFSDGRHSTSSSSASPSGSRRSTIPTSEEDESSAKSTKSARTKHQLEVDTLLQALGVAKDEAQGLRDEVAVLRRLLSEGVVGIQEDRQVPASSGDAVSPTRKRSISITSTLLPTLPLSAHLDSPLDISHGCQPILTVDKDKDEYKYVHEVHQGDDDAGWELRLAEADERYLYDI</sequence>
<feature type="region of interest" description="Disordered" evidence="1">
    <location>
        <begin position="635"/>
        <end position="669"/>
    </location>
</feature>
<name>A0A1Y2BIN4_9TREE</name>
<organism evidence="2 3">
    <name type="scientific">Naematelia encephala</name>
    <dbReference type="NCBI Taxonomy" id="71784"/>
    <lineage>
        <taxon>Eukaryota</taxon>
        <taxon>Fungi</taxon>
        <taxon>Dikarya</taxon>
        <taxon>Basidiomycota</taxon>
        <taxon>Agaricomycotina</taxon>
        <taxon>Tremellomycetes</taxon>
        <taxon>Tremellales</taxon>
        <taxon>Naemateliaceae</taxon>
        <taxon>Naematelia</taxon>
    </lineage>
</organism>
<accession>A0A1Y2BIN4</accession>
<comment type="caution">
    <text evidence="2">The sequence shown here is derived from an EMBL/GenBank/DDBJ whole genome shotgun (WGS) entry which is preliminary data.</text>
</comment>
<dbReference type="EMBL" id="MCFC01000002">
    <property type="protein sequence ID" value="ORY34636.1"/>
    <property type="molecule type" value="Genomic_DNA"/>
</dbReference>
<feature type="region of interest" description="Disordered" evidence="1">
    <location>
        <begin position="683"/>
        <end position="702"/>
    </location>
</feature>
<feature type="compositionally biased region" description="Low complexity" evidence="1">
    <location>
        <begin position="42"/>
        <end position="53"/>
    </location>
</feature>
<dbReference type="Proteomes" id="UP000193986">
    <property type="component" value="Unassembled WGS sequence"/>
</dbReference>
<feature type="compositionally biased region" description="Low complexity" evidence="1">
    <location>
        <begin position="173"/>
        <end position="187"/>
    </location>
</feature>
<feature type="region of interest" description="Disordered" evidence="1">
    <location>
        <begin position="222"/>
        <end position="256"/>
    </location>
</feature>
<dbReference type="InParanoid" id="A0A1Y2BIN4"/>
<feature type="region of interest" description="Disordered" evidence="1">
    <location>
        <begin position="143"/>
        <end position="210"/>
    </location>
</feature>
<feature type="compositionally biased region" description="Polar residues" evidence="1">
    <location>
        <begin position="780"/>
        <end position="792"/>
    </location>
</feature>
<feature type="compositionally biased region" description="Basic and acidic residues" evidence="1">
    <location>
        <begin position="363"/>
        <end position="374"/>
    </location>
</feature>
<feature type="compositionally biased region" description="Basic and acidic residues" evidence="1">
    <location>
        <begin position="758"/>
        <end position="768"/>
    </location>
</feature>
<feature type="compositionally biased region" description="Pro residues" evidence="1">
    <location>
        <begin position="54"/>
        <end position="68"/>
    </location>
</feature>
<feature type="region of interest" description="Disordered" evidence="1">
    <location>
        <begin position="430"/>
        <end position="497"/>
    </location>
</feature>
<feature type="compositionally biased region" description="Polar residues" evidence="1">
    <location>
        <begin position="518"/>
        <end position="534"/>
    </location>
</feature>
<protein>
    <submittedName>
        <fullName evidence="2">Uncharacterized protein</fullName>
    </submittedName>
</protein>
<reference evidence="2 3" key="1">
    <citation type="submission" date="2016-07" db="EMBL/GenBank/DDBJ databases">
        <title>Pervasive Adenine N6-methylation of Active Genes in Fungi.</title>
        <authorList>
            <consortium name="DOE Joint Genome Institute"/>
            <person name="Mondo S.J."/>
            <person name="Dannebaum R.O."/>
            <person name="Kuo R.C."/>
            <person name="Labutti K."/>
            <person name="Haridas S."/>
            <person name="Kuo A."/>
            <person name="Salamov A."/>
            <person name="Ahrendt S.R."/>
            <person name="Lipzen A."/>
            <person name="Sullivan W."/>
            <person name="Andreopoulos W.B."/>
            <person name="Clum A."/>
            <person name="Lindquist E."/>
            <person name="Daum C."/>
            <person name="Ramamoorthy G.K."/>
            <person name="Gryganskyi A."/>
            <person name="Culley D."/>
            <person name="Magnuson J.K."/>
            <person name="James T.Y."/>
            <person name="O'Malley M.A."/>
            <person name="Stajich J.E."/>
            <person name="Spatafora J.W."/>
            <person name="Visel A."/>
            <person name="Grigoriev I.V."/>
        </authorList>
    </citation>
    <scope>NUCLEOTIDE SEQUENCE [LARGE SCALE GENOMIC DNA]</scope>
    <source>
        <strain evidence="2 3">68-887.2</strain>
    </source>
</reference>
<evidence type="ECO:0000313" key="3">
    <source>
        <dbReference type="Proteomes" id="UP000193986"/>
    </source>
</evidence>
<dbReference type="OrthoDB" id="2564796at2759"/>
<gene>
    <name evidence="2" type="ORF">BCR39DRAFT_556152</name>
</gene>
<feature type="region of interest" description="Disordered" evidence="1">
    <location>
        <begin position="1"/>
        <end position="74"/>
    </location>
</feature>
<keyword evidence="3" id="KW-1185">Reference proteome</keyword>
<proteinExistence type="predicted"/>
<feature type="compositionally biased region" description="Polar residues" evidence="1">
    <location>
        <begin position="222"/>
        <end position="233"/>
    </location>
</feature>
<feature type="region of interest" description="Disordered" evidence="1">
    <location>
        <begin position="359"/>
        <end position="386"/>
    </location>
</feature>
<evidence type="ECO:0000313" key="2">
    <source>
        <dbReference type="EMBL" id="ORY34636.1"/>
    </source>
</evidence>
<feature type="compositionally biased region" description="Low complexity" evidence="1">
    <location>
        <begin position="13"/>
        <end position="34"/>
    </location>
</feature>
<evidence type="ECO:0000256" key="1">
    <source>
        <dbReference type="SAM" id="MobiDB-lite"/>
    </source>
</evidence>
<feature type="compositionally biased region" description="Low complexity" evidence="1">
    <location>
        <begin position="443"/>
        <end position="471"/>
    </location>
</feature>
<feature type="compositionally biased region" description="Low complexity" evidence="1">
    <location>
        <begin position="888"/>
        <end position="902"/>
    </location>
</feature>